<organism evidence="2 3">
    <name type="scientific">Didymella glomerata</name>
    <dbReference type="NCBI Taxonomy" id="749621"/>
    <lineage>
        <taxon>Eukaryota</taxon>
        <taxon>Fungi</taxon>
        <taxon>Dikarya</taxon>
        <taxon>Ascomycota</taxon>
        <taxon>Pezizomycotina</taxon>
        <taxon>Dothideomycetes</taxon>
        <taxon>Pleosporomycetidae</taxon>
        <taxon>Pleosporales</taxon>
        <taxon>Pleosporineae</taxon>
        <taxon>Didymellaceae</taxon>
        <taxon>Didymella</taxon>
    </lineage>
</organism>
<feature type="compositionally biased region" description="Low complexity" evidence="1">
    <location>
        <begin position="1"/>
        <end position="11"/>
    </location>
</feature>
<evidence type="ECO:0000313" key="2">
    <source>
        <dbReference type="EMBL" id="KAJ4331560.1"/>
    </source>
</evidence>
<feature type="region of interest" description="Disordered" evidence="1">
    <location>
        <begin position="1"/>
        <end position="22"/>
    </location>
</feature>
<dbReference type="InterPro" id="IPR039634">
    <property type="entry name" value="Bul1-like"/>
</dbReference>
<evidence type="ECO:0000313" key="3">
    <source>
        <dbReference type="Proteomes" id="UP001140562"/>
    </source>
</evidence>
<feature type="region of interest" description="Disordered" evidence="1">
    <location>
        <begin position="366"/>
        <end position="387"/>
    </location>
</feature>
<dbReference type="PANTHER" id="PTHR31904:SF1">
    <property type="entry name" value="BYPASS OF STOP CODON PROTEIN 5-RELATED"/>
    <property type="match status" value="1"/>
</dbReference>
<keyword evidence="3" id="KW-1185">Reference proteome</keyword>
<feature type="compositionally biased region" description="Polar residues" evidence="1">
    <location>
        <begin position="12"/>
        <end position="22"/>
    </location>
</feature>
<dbReference type="Proteomes" id="UP001140562">
    <property type="component" value="Unassembled WGS sequence"/>
</dbReference>
<dbReference type="EMBL" id="JAPEUV010000145">
    <property type="protein sequence ID" value="KAJ4331560.1"/>
    <property type="molecule type" value="Genomic_DNA"/>
</dbReference>
<dbReference type="InterPro" id="IPR014752">
    <property type="entry name" value="Arrestin-like_C"/>
</dbReference>
<sequence>MPSSSRASISSGTRTHPMSSLGNQVAAGVAGKVRVLANMGQPNIDFIMDDSDGPRRSIPSYSTMDTVSGHIEITAPSDTRFEDIDIAFIGTATTFVDRVTTTPSMTGRTESTHRFLTLRQPVDQSSFPTPRIFEAGKVYRFPFTFNIPERLLPKACTHDVAADHVRDQHMVLPPSFGDPELSGFGSTLLDDFAPEMSKITYGVKVRIAQRGLTDDLVHVLTERLKKVRVKPAFEEQAPLNIDGNNEYKPKQEKTIKKGLFKGKLGTLTAQTMQPAPFSIPGARTTNNKPITTVAKLVLRFDPAEEGAQPPALGSLHTKLKATTFYATTPRHNLPSRNHLAFDMSQGVYAENIALNSLCISKAKWESHTSTSNPTPESLQRRDSGISDCSTSSSAAEAFAAGILPPSNNYKNGTFYTACILVPVTLTEKKNFIPTFHSCLISRTYTLKFEFAPQGSSSLSLKVPVQICADGSDTGIENARARSVEAVMYRQASDVFTPRSVAPPNFDGTVSVQARDELPPDYSAFAPTTRLAARARASV</sequence>
<dbReference type="AlphaFoldDB" id="A0A9W8WRV7"/>
<dbReference type="Gene3D" id="2.60.40.640">
    <property type="match status" value="1"/>
</dbReference>
<protein>
    <recommendedName>
        <fullName evidence="4">Arrestin</fullName>
    </recommendedName>
</protein>
<reference evidence="2" key="1">
    <citation type="submission" date="2022-10" db="EMBL/GenBank/DDBJ databases">
        <title>Tapping the CABI collections for fungal endophytes: first genome assemblies for Collariella, Neodidymelliopsis, Ascochyta clinopodiicola, Didymella pomorum, Didymosphaeria variabile, Neocosmospora piperis and Neocucurbitaria cava.</title>
        <authorList>
            <person name="Hill R."/>
        </authorList>
    </citation>
    <scope>NUCLEOTIDE SEQUENCE</scope>
    <source>
        <strain evidence="2">IMI 360193</strain>
    </source>
</reference>
<dbReference type="PANTHER" id="PTHR31904">
    <property type="entry name" value="BYPASS OF STOP CODON PROTEIN 5-RELATED"/>
    <property type="match status" value="1"/>
</dbReference>
<evidence type="ECO:0008006" key="4">
    <source>
        <dbReference type="Google" id="ProtNLM"/>
    </source>
</evidence>
<feature type="compositionally biased region" description="Polar residues" evidence="1">
    <location>
        <begin position="367"/>
        <end position="377"/>
    </location>
</feature>
<evidence type="ECO:0000256" key="1">
    <source>
        <dbReference type="SAM" id="MobiDB-lite"/>
    </source>
</evidence>
<dbReference type="OrthoDB" id="2283785at2759"/>
<proteinExistence type="predicted"/>
<accession>A0A9W8WRV7</accession>
<gene>
    <name evidence="2" type="ORF">N0V87_009061</name>
</gene>
<name>A0A9W8WRV7_9PLEO</name>
<comment type="caution">
    <text evidence="2">The sequence shown here is derived from an EMBL/GenBank/DDBJ whole genome shotgun (WGS) entry which is preliminary data.</text>
</comment>